<dbReference type="Proteomes" id="UP000694864">
    <property type="component" value="Chromosome 1"/>
</dbReference>
<evidence type="ECO:0000256" key="1">
    <source>
        <dbReference type="SAM" id="MobiDB-lite"/>
    </source>
</evidence>
<accession>A0ABM0T847</accession>
<organism evidence="3 4">
    <name type="scientific">Camelina sativa</name>
    <name type="common">False flax</name>
    <name type="synonym">Myagrum sativum</name>
    <dbReference type="NCBI Taxonomy" id="90675"/>
    <lineage>
        <taxon>Eukaryota</taxon>
        <taxon>Viridiplantae</taxon>
        <taxon>Streptophyta</taxon>
        <taxon>Embryophyta</taxon>
        <taxon>Tracheophyta</taxon>
        <taxon>Spermatophyta</taxon>
        <taxon>Magnoliopsida</taxon>
        <taxon>eudicotyledons</taxon>
        <taxon>Gunneridae</taxon>
        <taxon>Pentapetalae</taxon>
        <taxon>rosids</taxon>
        <taxon>malvids</taxon>
        <taxon>Brassicales</taxon>
        <taxon>Brassicaceae</taxon>
        <taxon>Camelineae</taxon>
        <taxon>Camelina</taxon>
    </lineage>
</organism>
<dbReference type="InterPro" id="IPR046796">
    <property type="entry name" value="Transposase_32_dom"/>
</dbReference>
<sequence>MDHDNPPSSNLGVENSTPAAEQSSAAPVLFSADPPLVLKTEPGVSQPKKTKRKPPPLPPSKCSCVRASGSKGKSKPSPAPTRRMPRRSSTRSSTHDDLEDVTDTSLPKPDLTAEDVVEVPPPTYLSRYVANRRLTAARDRNYHELKLPSSDPYSSQFFSELTMRRFQTISDRPFNEMGCLAADNPHGGDAYKILSDFGLLSTVTEVDSFVGAVIKEFYANLAEAETEGIDTLKVYVRGSMYEFSPSLINAMYQLPNESYPLNATQIQVLDNVDEIVTLLTDGWIRTWELRNKKEMGDTVAMLQKICCQNWMPTMNPSSMSAERSILLFMILKGHRFNFGKLVFDEICACSSVVANASSNVRLILPNLIDQLLHFQRIVPALSGDVTSAAPVKFKIEPKELLSSQTPLTLLSDICHLHDFTKLMMERLAGGDYLDIVYSEGEGDPEDEEDGDETESG</sequence>
<evidence type="ECO:0000313" key="3">
    <source>
        <dbReference type="Proteomes" id="UP000694864"/>
    </source>
</evidence>
<feature type="domain" description="Putative plant transposon protein" evidence="2">
    <location>
        <begin position="198"/>
        <end position="377"/>
    </location>
</feature>
<feature type="compositionally biased region" description="Polar residues" evidence="1">
    <location>
        <begin position="1"/>
        <end position="25"/>
    </location>
</feature>
<dbReference type="RefSeq" id="XP_010422301.1">
    <property type="nucleotide sequence ID" value="XM_010423999.1"/>
</dbReference>
<reference evidence="3" key="1">
    <citation type="journal article" date="2014" name="Nat. Commun.">
        <title>The emerging biofuel crop Camelina sativa retains a highly undifferentiated hexaploid genome structure.</title>
        <authorList>
            <person name="Kagale S."/>
            <person name="Koh C."/>
            <person name="Nixon J."/>
            <person name="Bollina V."/>
            <person name="Clarke W.E."/>
            <person name="Tuteja R."/>
            <person name="Spillane C."/>
            <person name="Robinson S.J."/>
            <person name="Links M.G."/>
            <person name="Clarke C."/>
            <person name="Higgins E.E."/>
            <person name="Huebert T."/>
            <person name="Sharpe A.G."/>
            <person name="Parkin I.A."/>
        </authorList>
    </citation>
    <scope>NUCLEOTIDE SEQUENCE [LARGE SCALE GENOMIC DNA]</scope>
    <source>
        <strain evidence="3">cv. DH55</strain>
    </source>
</reference>
<protein>
    <submittedName>
        <fullName evidence="4">Uncharacterized protein LOC104707623</fullName>
    </submittedName>
</protein>
<dbReference type="Pfam" id="PF20167">
    <property type="entry name" value="Transposase_32"/>
    <property type="match status" value="1"/>
</dbReference>
<keyword evidence="3" id="KW-1185">Reference proteome</keyword>
<dbReference type="GeneID" id="104707623"/>
<reference evidence="4" key="2">
    <citation type="submission" date="2025-08" db="UniProtKB">
        <authorList>
            <consortium name="RefSeq"/>
        </authorList>
    </citation>
    <scope>IDENTIFICATION</scope>
    <source>
        <tissue evidence="4">Leaf</tissue>
    </source>
</reference>
<feature type="region of interest" description="Disordered" evidence="1">
    <location>
        <begin position="1"/>
        <end position="114"/>
    </location>
</feature>
<name>A0ABM0T847_CAMSA</name>
<evidence type="ECO:0000259" key="2">
    <source>
        <dbReference type="Pfam" id="PF20167"/>
    </source>
</evidence>
<proteinExistence type="predicted"/>
<gene>
    <name evidence="4" type="primary">LOC104707623</name>
</gene>
<evidence type="ECO:0000313" key="4">
    <source>
        <dbReference type="RefSeq" id="XP_010422301.1"/>
    </source>
</evidence>